<protein>
    <recommendedName>
        <fullName evidence="4">K Homology domain-containing protein</fullName>
    </recommendedName>
</protein>
<feature type="compositionally biased region" description="Basic and acidic residues" evidence="3">
    <location>
        <begin position="53"/>
        <end position="62"/>
    </location>
</feature>
<dbReference type="Pfam" id="PF00013">
    <property type="entry name" value="KH_1"/>
    <property type="match status" value="2"/>
</dbReference>
<feature type="compositionally biased region" description="Basic and acidic residues" evidence="3">
    <location>
        <begin position="18"/>
        <end position="30"/>
    </location>
</feature>
<name>A0A9D4YIE2_PEA</name>
<keyword evidence="6" id="KW-1185">Reference proteome</keyword>
<dbReference type="InterPro" id="IPR004087">
    <property type="entry name" value="KH_dom"/>
</dbReference>
<gene>
    <name evidence="5" type="ORF">KIW84_025483</name>
</gene>
<evidence type="ECO:0000256" key="1">
    <source>
        <dbReference type="ARBA" id="ARBA00022737"/>
    </source>
</evidence>
<evidence type="ECO:0000313" key="6">
    <source>
        <dbReference type="Proteomes" id="UP001058974"/>
    </source>
</evidence>
<dbReference type="GO" id="GO:0003723">
    <property type="term" value="F:RNA binding"/>
    <property type="evidence" value="ECO:0007669"/>
    <property type="project" value="UniProtKB-UniRule"/>
</dbReference>
<accession>A0A9D4YIE2</accession>
<feature type="compositionally biased region" description="Basic and acidic residues" evidence="3">
    <location>
        <begin position="185"/>
        <end position="212"/>
    </location>
</feature>
<feature type="compositionally biased region" description="Basic and acidic residues" evidence="3">
    <location>
        <begin position="95"/>
        <end position="105"/>
    </location>
</feature>
<organism evidence="5 6">
    <name type="scientific">Pisum sativum</name>
    <name type="common">Garden pea</name>
    <name type="synonym">Lathyrus oleraceus</name>
    <dbReference type="NCBI Taxonomy" id="3888"/>
    <lineage>
        <taxon>Eukaryota</taxon>
        <taxon>Viridiplantae</taxon>
        <taxon>Streptophyta</taxon>
        <taxon>Embryophyta</taxon>
        <taxon>Tracheophyta</taxon>
        <taxon>Spermatophyta</taxon>
        <taxon>Magnoliopsida</taxon>
        <taxon>eudicotyledons</taxon>
        <taxon>Gunneridae</taxon>
        <taxon>Pentapetalae</taxon>
        <taxon>rosids</taxon>
        <taxon>fabids</taxon>
        <taxon>Fabales</taxon>
        <taxon>Fabaceae</taxon>
        <taxon>Papilionoideae</taxon>
        <taxon>50 kb inversion clade</taxon>
        <taxon>NPAAA clade</taxon>
        <taxon>Hologalegina</taxon>
        <taxon>IRL clade</taxon>
        <taxon>Fabeae</taxon>
        <taxon>Lathyrus</taxon>
    </lineage>
</organism>
<feature type="compositionally biased region" description="Basic and acidic residues" evidence="3">
    <location>
        <begin position="116"/>
        <end position="178"/>
    </location>
</feature>
<dbReference type="SMART" id="SM00322">
    <property type="entry name" value="KH"/>
    <property type="match status" value="2"/>
</dbReference>
<dbReference type="EMBL" id="JAMSHJ010000002">
    <property type="protein sequence ID" value="KAI5440156.1"/>
    <property type="molecule type" value="Genomic_DNA"/>
</dbReference>
<dbReference type="CDD" id="cd00105">
    <property type="entry name" value="KH-I"/>
    <property type="match status" value="1"/>
</dbReference>
<evidence type="ECO:0000259" key="4">
    <source>
        <dbReference type="SMART" id="SM00322"/>
    </source>
</evidence>
<proteinExistence type="predicted"/>
<feature type="region of interest" description="Disordered" evidence="3">
    <location>
        <begin position="1"/>
        <end position="80"/>
    </location>
</feature>
<keyword evidence="2" id="KW-0694">RNA-binding</keyword>
<dbReference type="SUPFAM" id="SSF54791">
    <property type="entry name" value="Eukaryotic type KH-domain (KH-domain type I)"/>
    <property type="match status" value="2"/>
</dbReference>
<keyword evidence="1" id="KW-0677">Repeat</keyword>
<feature type="compositionally biased region" description="Polar residues" evidence="3">
    <location>
        <begin position="213"/>
        <end position="246"/>
    </location>
</feature>
<dbReference type="Proteomes" id="UP001058974">
    <property type="component" value="Chromosome 2"/>
</dbReference>
<evidence type="ECO:0000256" key="3">
    <source>
        <dbReference type="SAM" id="MobiDB-lite"/>
    </source>
</evidence>
<reference evidence="5 6" key="1">
    <citation type="journal article" date="2022" name="Nat. Genet.">
        <title>Improved pea reference genome and pan-genome highlight genomic features and evolutionary characteristics.</title>
        <authorList>
            <person name="Yang T."/>
            <person name="Liu R."/>
            <person name="Luo Y."/>
            <person name="Hu S."/>
            <person name="Wang D."/>
            <person name="Wang C."/>
            <person name="Pandey M.K."/>
            <person name="Ge S."/>
            <person name="Xu Q."/>
            <person name="Li N."/>
            <person name="Li G."/>
            <person name="Huang Y."/>
            <person name="Saxena R.K."/>
            <person name="Ji Y."/>
            <person name="Li M."/>
            <person name="Yan X."/>
            <person name="He Y."/>
            <person name="Liu Y."/>
            <person name="Wang X."/>
            <person name="Xiang C."/>
            <person name="Varshney R.K."/>
            <person name="Ding H."/>
            <person name="Gao S."/>
            <person name="Zong X."/>
        </authorList>
    </citation>
    <scope>NUCLEOTIDE SEQUENCE [LARGE SCALE GENOMIC DNA]</scope>
    <source>
        <strain evidence="5 6">cv. Zhongwan 6</strain>
    </source>
</reference>
<dbReference type="Gene3D" id="3.30.1370.10">
    <property type="entry name" value="K Homology domain, type 1"/>
    <property type="match status" value="2"/>
</dbReference>
<dbReference type="PROSITE" id="PS50084">
    <property type="entry name" value="KH_TYPE_1"/>
    <property type="match status" value="2"/>
</dbReference>
<evidence type="ECO:0000313" key="5">
    <source>
        <dbReference type="EMBL" id="KAI5440156.1"/>
    </source>
</evidence>
<feature type="domain" description="K Homology" evidence="4">
    <location>
        <begin position="245"/>
        <end position="318"/>
    </location>
</feature>
<sequence>MAEEEVIVAPATSPVPSDGKRKFEDLHSEPTEQNPLESSTDGGETDAAVADEGENKRPRLDDDNQNDIANTNGHQEVQENAATLENASLEAVQDVSKDNTEENAKEQTSSEIAEVADAKEVPVEDAKEVPVEDSKEVPVEDSKEVPVEDSKEVPVEDSKVVPIEVSKDVPVEDSKEIPVEDSEQEKEKEPSKETEQPSKESNEEDASGDKLPDSSSIDPVSQNEEVPDNKQNASSGQKQPISGSDTTTRRIEVPSNKVGVLIGKSGDTIRYLQYNSGAKIQITRDAEADPHSSTRPVELIGTVESIEKAEKLMNAVIAEADAGGSPALVARGLSPAQAIVGSDQVQIQVPNEKVGLIIGKGGETIKSLQTKTGARIQLIPQHLPEGDDSKERTVQVTGDKRQIEIAQEMIKEVLSQIWPLPFPRGQHCFLDVIDSIFTFML</sequence>
<dbReference type="Gramene" id="Psat02G0548300-T6">
    <property type="protein sequence ID" value="KAI5440156.1"/>
    <property type="gene ID" value="KIW84_025483"/>
</dbReference>
<dbReference type="PANTHER" id="PTHR10288">
    <property type="entry name" value="KH DOMAIN CONTAINING RNA BINDING PROTEIN"/>
    <property type="match status" value="1"/>
</dbReference>
<evidence type="ECO:0000256" key="2">
    <source>
        <dbReference type="PROSITE-ProRule" id="PRU00117"/>
    </source>
</evidence>
<feature type="region of interest" description="Disordered" evidence="3">
    <location>
        <begin position="94"/>
        <end position="252"/>
    </location>
</feature>
<comment type="caution">
    <text evidence="5">The sequence shown here is derived from an EMBL/GenBank/DDBJ whole genome shotgun (WGS) entry which is preliminary data.</text>
</comment>
<dbReference type="AlphaFoldDB" id="A0A9D4YIE2"/>
<feature type="domain" description="K Homology" evidence="4">
    <location>
        <begin position="341"/>
        <end position="415"/>
    </location>
</feature>
<feature type="compositionally biased region" description="Polar residues" evidence="3">
    <location>
        <begin position="31"/>
        <end position="42"/>
    </location>
</feature>
<dbReference type="InterPro" id="IPR004088">
    <property type="entry name" value="KH_dom_type_1"/>
</dbReference>
<feature type="compositionally biased region" description="Polar residues" evidence="3">
    <location>
        <begin position="66"/>
        <end position="80"/>
    </location>
</feature>
<dbReference type="InterPro" id="IPR036612">
    <property type="entry name" value="KH_dom_type_1_sf"/>
</dbReference>